<dbReference type="Pfam" id="PF04932">
    <property type="entry name" value="Wzy_C"/>
    <property type="match status" value="1"/>
</dbReference>
<name>A0ABU8S8Q4_9SPHN</name>
<dbReference type="RefSeq" id="WP_339966901.1">
    <property type="nucleotide sequence ID" value="NZ_JBBHJY010000004.1"/>
</dbReference>
<organism evidence="8 9">
    <name type="scientific">Novosphingobium aquae</name>
    <dbReference type="NCBI Taxonomy" id="3133435"/>
    <lineage>
        <taxon>Bacteria</taxon>
        <taxon>Pseudomonadati</taxon>
        <taxon>Pseudomonadota</taxon>
        <taxon>Alphaproteobacteria</taxon>
        <taxon>Sphingomonadales</taxon>
        <taxon>Sphingomonadaceae</taxon>
        <taxon>Novosphingobium</taxon>
    </lineage>
</organism>
<protein>
    <submittedName>
        <fullName evidence="8">O-antigen ligase family protein</fullName>
    </submittedName>
</protein>
<evidence type="ECO:0000259" key="7">
    <source>
        <dbReference type="Pfam" id="PF04932"/>
    </source>
</evidence>
<evidence type="ECO:0000256" key="5">
    <source>
        <dbReference type="SAM" id="MobiDB-lite"/>
    </source>
</evidence>
<keyword evidence="9" id="KW-1185">Reference proteome</keyword>
<evidence type="ECO:0000256" key="4">
    <source>
        <dbReference type="ARBA" id="ARBA00023136"/>
    </source>
</evidence>
<feature type="transmembrane region" description="Helical" evidence="6">
    <location>
        <begin position="142"/>
        <end position="168"/>
    </location>
</feature>
<feature type="transmembrane region" description="Helical" evidence="6">
    <location>
        <begin position="355"/>
        <end position="375"/>
    </location>
</feature>
<proteinExistence type="predicted"/>
<keyword evidence="2 6" id="KW-0812">Transmembrane</keyword>
<comment type="subcellular location">
    <subcellularLocation>
        <location evidence="1">Membrane</location>
        <topology evidence="1">Multi-pass membrane protein</topology>
    </subcellularLocation>
</comment>
<feature type="transmembrane region" description="Helical" evidence="6">
    <location>
        <begin position="63"/>
        <end position="82"/>
    </location>
</feature>
<accession>A0ABU8S8Q4</accession>
<feature type="transmembrane region" description="Helical" evidence="6">
    <location>
        <begin position="35"/>
        <end position="51"/>
    </location>
</feature>
<dbReference type="PANTHER" id="PTHR37422:SF13">
    <property type="entry name" value="LIPOPOLYSACCHARIDE BIOSYNTHESIS PROTEIN PA4999-RELATED"/>
    <property type="match status" value="1"/>
</dbReference>
<evidence type="ECO:0000256" key="3">
    <source>
        <dbReference type="ARBA" id="ARBA00022989"/>
    </source>
</evidence>
<keyword evidence="4 6" id="KW-0472">Membrane</keyword>
<evidence type="ECO:0000256" key="1">
    <source>
        <dbReference type="ARBA" id="ARBA00004141"/>
    </source>
</evidence>
<dbReference type="GO" id="GO:0016874">
    <property type="term" value="F:ligase activity"/>
    <property type="evidence" value="ECO:0007669"/>
    <property type="project" value="UniProtKB-KW"/>
</dbReference>
<dbReference type="InterPro" id="IPR007016">
    <property type="entry name" value="O-antigen_ligase-rel_domated"/>
</dbReference>
<feature type="region of interest" description="Disordered" evidence="5">
    <location>
        <begin position="434"/>
        <end position="456"/>
    </location>
</feature>
<dbReference type="PANTHER" id="PTHR37422">
    <property type="entry name" value="TEICHURONIC ACID BIOSYNTHESIS PROTEIN TUAE"/>
    <property type="match status" value="1"/>
</dbReference>
<evidence type="ECO:0000256" key="2">
    <source>
        <dbReference type="ARBA" id="ARBA00022692"/>
    </source>
</evidence>
<feature type="transmembrane region" description="Helical" evidence="6">
    <location>
        <begin position="409"/>
        <end position="428"/>
    </location>
</feature>
<feature type="transmembrane region" description="Helical" evidence="6">
    <location>
        <begin position="112"/>
        <end position="130"/>
    </location>
</feature>
<keyword evidence="8" id="KW-0436">Ligase</keyword>
<comment type="caution">
    <text evidence="8">The sequence shown here is derived from an EMBL/GenBank/DDBJ whole genome shotgun (WGS) entry which is preliminary data.</text>
</comment>
<evidence type="ECO:0000313" key="8">
    <source>
        <dbReference type="EMBL" id="MEJ6010335.1"/>
    </source>
</evidence>
<evidence type="ECO:0000313" key="9">
    <source>
        <dbReference type="Proteomes" id="UP001379235"/>
    </source>
</evidence>
<reference evidence="8 9" key="1">
    <citation type="submission" date="2024-03" db="EMBL/GenBank/DDBJ databases">
        <authorList>
            <person name="Jo J.-H."/>
        </authorList>
    </citation>
    <scope>NUCLEOTIDE SEQUENCE [LARGE SCALE GENOMIC DNA]</scope>
    <source>
        <strain evidence="8 9">AS3R-12</strain>
    </source>
</reference>
<dbReference type="Proteomes" id="UP001379235">
    <property type="component" value="Unassembled WGS sequence"/>
</dbReference>
<feature type="domain" description="O-antigen ligase-related" evidence="7">
    <location>
        <begin position="226"/>
        <end position="367"/>
    </location>
</feature>
<gene>
    <name evidence="8" type="ORF">WG900_10430</name>
</gene>
<feature type="transmembrane region" description="Helical" evidence="6">
    <location>
        <begin position="225"/>
        <end position="257"/>
    </location>
</feature>
<keyword evidence="3 6" id="KW-1133">Transmembrane helix</keyword>
<feature type="transmembrane region" description="Helical" evidence="6">
    <location>
        <begin position="263"/>
        <end position="285"/>
    </location>
</feature>
<dbReference type="InterPro" id="IPR051533">
    <property type="entry name" value="WaaL-like"/>
</dbReference>
<dbReference type="EMBL" id="JBBHJY010000004">
    <property type="protein sequence ID" value="MEJ6010335.1"/>
    <property type="molecule type" value="Genomic_DNA"/>
</dbReference>
<evidence type="ECO:0000256" key="6">
    <source>
        <dbReference type="SAM" id="Phobius"/>
    </source>
</evidence>
<sequence length="456" mass="48403">MSLATRANATLAYLVLVLLLGGASAASPVGNVFLQLLGAGLIGWALLDRSAEGGMHTGLRKFGIALAVLMAVQFVPLPPSLWQHLPGRDTVYNGFVLIGAPAPWLTLSLNPWHSLASFAWWIPAAALFLSMRTSGAPLNRHVIGVVTAVAALSVVFGGLQTTAGAFYFYEITNIGEGPGFFSNSNHQGSFLLCALALWGCWAIGEMRGGALGGKALETSRALHSGVALLLVVGVVVSGSLACQLLLIPVLASLALVLRPDLRVPLILVLFGGLLVLGGIGAFLLYGPAENDLLVKGTVPGISRQEFLVTGLKILGDFAPFGSGSGTFVELYRWYEDPAQVSTTFVNHAHDDLLELLIETGVFGLAALALFLIWFLPRAWNLWAGPRRNVVPLAASMIITTELLHSLVDYPLRTAAMSSIAAIACVLMVRPADPARSRSRRGHRPRTGESSLEMMQI</sequence>
<feature type="transmembrane region" description="Helical" evidence="6">
    <location>
        <begin position="188"/>
        <end position="204"/>
    </location>
</feature>